<proteinExistence type="predicted"/>
<dbReference type="EMBL" id="LGRX02031983">
    <property type="protein sequence ID" value="KAK3244302.1"/>
    <property type="molecule type" value="Genomic_DNA"/>
</dbReference>
<organism evidence="1 2">
    <name type="scientific">Cymbomonas tetramitiformis</name>
    <dbReference type="NCBI Taxonomy" id="36881"/>
    <lineage>
        <taxon>Eukaryota</taxon>
        <taxon>Viridiplantae</taxon>
        <taxon>Chlorophyta</taxon>
        <taxon>Pyramimonadophyceae</taxon>
        <taxon>Pyramimonadales</taxon>
        <taxon>Pyramimonadaceae</taxon>
        <taxon>Cymbomonas</taxon>
    </lineage>
</organism>
<gene>
    <name evidence="1" type="ORF">CYMTET_46078</name>
</gene>
<accession>A0AAE0BYX8</accession>
<name>A0AAE0BYX8_9CHLO</name>
<evidence type="ECO:0000313" key="2">
    <source>
        <dbReference type="Proteomes" id="UP001190700"/>
    </source>
</evidence>
<dbReference type="AlphaFoldDB" id="A0AAE0BYX8"/>
<sequence>MSTLKQLQRGVSLITVCDKNMLGALLHAFKDKPFVSLVIDDPLPLVGDPLKPLCQRVFFLSANTTELVSELASLNRPHIYEHMFNAKILCAEQQCFQIRDNLCLPATGTITKEVIDKQLDSIRGNVRKQAYCVMDSFFFDWMIKEMAELTPATVVKFPLMDRYENKIGRSFFSAVKRYQDYTVSVEDNTITFKRDRIVCFDGVTPVSDETLSQLLAEHVLVLKVCRGRKKPKHDKKSDEEQMAVNDAGADADEGLVTQSSQQYVLGSNCHSLIAGHVTVSVVPVAAAEGRRVRGPPKTTQEVTYIVPTNRVQMIKPVANQESMEQFLQDMSLDTSDTEFKNRVSAIKTLITRRQSQNHSLMCTRCGWGFDESDYCVRLCRAKYQRMICPSCGYLSPLTLGNSKLVDFDKVVYQRDLHRILNSELSGQDLQSVIQACEANWKSVTSSDLEYPSFKYLFLLIGSLIRNDPIVKRILLYVTDDNRATLRLLANLLSELLCLETRQYYDQPVSDSSMADLLEPATQNGESSKKRKLTKQADMEQRRVKMSSNLAWFNTMTDKPKLLFLSSDSSPTHQEVYGFDARRADCTIFVDFPKNRTQAVARGLRMSPNPIDKHLVIYM</sequence>
<dbReference type="Proteomes" id="UP001190700">
    <property type="component" value="Unassembled WGS sequence"/>
</dbReference>
<evidence type="ECO:0000313" key="1">
    <source>
        <dbReference type="EMBL" id="KAK3244302.1"/>
    </source>
</evidence>
<protein>
    <submittedName>
        <fullName evidence="1">Uncharacterized protein</fullName>
    </submittedName>
</protein>
<comment type="caution">
    <text evidence="1">The sequence shown here is derived from an EMBL/GenBank/DDBJ whole genome shotgun (WGS) entry which is preliminary data.</text>
</comment>
<reference evidence="1 2" key="1">
    <citation type="journal article" date="2015" name="Genome Biol. Evol.">
        <title>Comparative Genomics of a Bacterivorous Green Alga Reveals Evolutionary Causalities and Consequences of Phago-Mixotrophic Mode of Nutrition.</title>
        <authorList>
            <person name="Burns J.A."/>
            <person name="Paasch A."/>
            <person name="Narechania A."/>
            <person name="Kim E."/>
        </authorList>
    </citation>
    <scope>NUCLEOTIDE SEQUENCE [LARGE SCALE GENOMIC DNA]</scope>
    <source>
        <strain evidence="1 2">PLY_AMNH</strain>
    </source>
</reference>
<keyword evidence="2" id="KW-1185">Reference proteome</keyword>